<keyword evidence="3" id="KW-1185">Reference proteome</keyword>
<dbReference type="EMBL" id="JBJQOH010000001">
    <property type="protein sequence ID" value="KAL3702122.1"/>
    <property type="molecule type" value="Genomic_DNA"/>
</dbReference>
<reference evidence="2 3" key="1">
    <citation type="submission" date="2024-09" db="EMBL/GenBank/DDBJ databases">
        <title>Chromosome-scale assembly of Riccia sorocarpa.</title>
        <authorList>
            <person name="Paukszto L."/>
        </authorList>
    </citation>
    <scope>NUCLEOTIDE SEQUENCE [LARGE SCALE GENOMIC DNA]</scope>
    <source>
        <strain evidence="2">LP-2024</strain>
        <tissue evidence="2">Aerial parts of the thallus</tissue>
    </source>
</reference>
<feature type="compositionally biased region" description="Polar residues" evidence="1">
    <location>
        <begin position="302"/>
        <end position="329"/>
    </location>
</feature>
<dbReference type="AlphaFoldDB" id="A0ABD3IEN8"/>
<comment type="caution">
    <text evidence="2">The sequence shown here is derived from an EMBL/GenBank/DDBJ whole genome shotgun (WGS) entry which is preliminary data.</text>
</comment>
<name>A0ABD3IEN8_9MARC</name>
<dbReference type="Proteomes" id="UP001633002">
    <property type="component" value="Unassembled WGS sequence"/>
</dbReference>
<organism evidence="2 3">
    <name type="scientific">Riccia sorocarpa</name>
    <dbReference type="NCBI Taxonomy" id="122646"/>
    <lineage>
        <taxon>Eukaryota</taxon>
        <taxon>Viridiplantae</taxon>
        <taxon>Streptophyta</taxon>
        <taxon>Embryophyta</taxon>
        <taxon>Marchantiophyta</taxon>
        <taxon>Marchantiopsida</taxon>
        <taxon>Marchantiidae</taxon>
        <taxon>Marchantiales</taxon>
        <taxon>Ricciaceae</taxon>
        <taxon>Riccia</taxon>
    </lineage>
</organism>
<evidence type="ECO:0000256" key="1">
    <source>
        <dbReference type="SAM" id="MobiDB-lite"/>
    </source>
</evidence>
<evidence type="ECO:0000313" key="3">
    <source>
        <dbReference type="Proteomes" id="UP001633002"/>
    </source>
</evidence>
<feature type="region of interest" description="Disordered" evidence="1">
    <location>
        <begin position="298"/>
        <end position="333"/>
    </location>
</feature>
<protein>
    <submittedName>
        <fullName evidence="2">Uncharacterized protein</fullName>
    </submittedName>
</protein>
<accession>A0ABD3IEN8</accession>
<proteinExistence type="predicted"/>
<evidence type="ECO:0000313" key="2">
    <source>
        <dbReference type="EMBL" id="KAL3702122.1"/>
    </source>
</evidence>
<sequence length="357" mass="40181">MAGCGIRLSDVQKAVVNGDNVLFERVPVHIVGFEAPYAWPSKFTYCACNMPLPDGRHCLKSVERRTSCSDGHLWREHRPVFRFQVKLADGSLHGWSVKATVFSSTYIVLGRSASDFRDLPFAMHDRIITEAFHEEPKVIATLRVIDGKVVVEHLLDSHAATTAPAVEVEQQTSALRQFLDKVLIKNARNVHKFEAHMKEHGFRGIDHACNDRAVAEFKNSSGRLRTRRQNCSPDRINERANKLQLQWLRESKTSVLRRLRSNLLRKFTNQFGMSEAEAITQARLDAFVYKSDGESLVVPDSVDQSGGTENPQLLETGTPGDSTVQLSNSHDPKNNCILPTPEKWIVTAYSSDEEPFQ</sequence>
<gene>
    <name evidence="2" type="ORF">R1sor_020144</name>
</gene>